<protein>
    <submittedName>
        <fullName evidence="2">Universal stress protein</fullName>
    </submittedName>
</protein>
<dbReference type="RefSeq" id="WP_139105695.1">
    <property type="nucleotide sequence ID" value="NZ_VDFR01000040.1"/>
</dbReference>
<dbReference type="Gene3D" id="3.40.50.620">
    <property type="entry name" value="HUPs"/>
    <property type="match status" value="1"/>
</dbReference>
<name>A0A5C4MCP0_9ACTN</name>
<evidence type="ECO:0000313" key="2">
    <source>
        <dbReference type="EMBL" id="TNC30638.1"/>
    </source>
</evidence>
<dbReference type="InterPro" id="IPR006016">
    <property type="entry name" value="UspA"/>
</dbReference>
<dbReference type="Pfam" id="PF00582">
    <property type="entry name" value="Usp"/>
    <property type="match status" value="1"/>
</dbReference>
<evidence type="ECO:0000313" key="4">
    <source>
        <dbReference type="Proteomes" id="UP000306740"/>
    </source>
</evidence>
<dbReference type="EMBL" id="VDFR01000213">
    <property type="protein sequence ID" value="TNC30638.1"/>
    <property type="molecule type" value="Genomic_DNA"/>
</dbReference>
<sequence>MTVVVAYTEDDQGRAALAYGVAEATLRGTDLVVVNPTRGDAYVDPRFAAGSAADHLRQELARLGVEPDVRQPVDPDLAGAVLAVVAEVDADELVVGIRHRTAVGKAITGGVVQRLLLDSPVPVFAVKHDGRADSAV</sequence>
<evidence type="ECO:0000259" key="1">
    <source>
        <dbReference type="Pfam" id="PF00582"/>
    </source>
</evidence>
<dbReference type="CDD" id="cd00293">
    <property type="entry name" value="USP-like"/>
    <property type="match status" value="1"/>
</dbReference>
<reference evidence="2 4" key="1">
    <citation type="submission" date="2019-05" db="EMBL/GenBank/DDBJ databases">
        <title>Mumia sp. nov., isolated from the intestinal contents of plateau pika (Ochotona curzoniae) in the Qinghai-Tibet plateau of China.</title>
        <authorList>
            <person name="Tian Z."/>
        </authorList>
    </citation>
    <scope>NUCLEOTIDE SEQUENCE [LARGE SCALE GENOMIC DNA]</scope>
    <source>
        <strain evidence="4">527</strain>
        <strain evidence="2">Z527</strain>
    </source>
</reference>
<dbReference type="EMBL" id="VDFR01000040">
    <property type="protein sequence ID" value="TNC47954.1"/>
    <property type="molecule type" value="Genomic_DNA"/>
</dbReference>
<feature type="domain" description="UspA" evidence="1">
    <location>
        <begin position="2"/>
        <end position="127"/>
    </location>
</feature>
<dbReference type="SUPFAM" id="SSF52402">
    <property type="entry name" value="Adenine nucleotide alpha hydrolases-like"/>
    <property type="match status" value="1"/>
</dbReference>
<gene>
    <name evidence="3" type="ORF">FHE65_08580</name>
    <name evidence="2" type="ORF">FHE65_32635</name>
</gene>
<comment type="caution">
    <text evidence="2">The sequence shown here is derived from an EMBL/GenBank/DDBJ whole genome shotgun (WGS) entry which is preliminary data.</text>
</comment>
<organism evidence="2 4">
    <name type="scientific">Mumia zhuanghuii</name>
    <dbReference type="NCBI Taxonomy" id="2585211"/>
    <lineage>
        <taxon>Bacteria</taxon>
        <taxon>Bacillati</taxon>
        <taxon>Actinomycetota</taxon>
        <taxon>Actinomycetes</taxon>
        <taxon>Propionibacteriales</taxon>
        <taxon>Nocardioidaceae</taxon>
        <taxon>Mumia</taxon>
    </lineage>
</organism>
<proteinExistence type="predicted"/>
<dbReference type="InterPro" id="IPR014729">
    <property type="entry name" value="Rossmann-like_a/b/a_fold"/>
</dbReference>
<evidence type="ECO:0000313" key="3">
    <source>
        <dbReference type="EMBL" id="TNC47954.1"/>
    </source>
</evidence>
<dbReference type="AlphaFoldDB" id="A0A5C4MCP0"/>
<dbReference type="OrthoDB" id="5419113at2"/>
<dbReference type="Proteomes" id="UP000306740">
    <property type="component" value="Unassembled WGS sequence"/>
</dbReference>
<accession>A0A5C4MCP0</accession>